<dbReference type="PROSITE" id="PS00463">
    <property type="entry name" value="ZN2_CY6_FUNGAL_1"/>
    <property type="match status" value="1"/>
</dbReference>
<dbReference type="Gene3D" id="4.10.240.10">
    <property type="entry name" value="Zn(2)-C6 fungal-type DNA-binding domain"/>
    <property type="match status" value="1"/>
</dbReference>
<dbReference type="GO" id="GO:0000981">
    <property type="term" value="F:DNA-binding transcription factor activity, RNA polymerase II-specific"/>
    <property type="evidence" value="ECO:0007669"/>
    <property type="project" value="InterPro"/>
</dbReference>
<evidence type="ECO:0000259" key="4">
    <source>
        <dbReference type="PROSITE" id="PS50048"/>
    </source>
</evidence>
<dbReference type="InterPro" id="IPR050797">
    <property type="entry name" value="Carb_Metab_Trans_Reg"/>
</dbReference>
<dbReference type="EMBL" id="JAAQHG020000036">
    <property type="protein sequence ID" value="KAL1583386.1"/>
    <property type="molecule type" value="Genomic_DNA"/>
</dbReference>
<dbReference type="CDD" id="cd12148">
    <property type="entry name" value="fungal_TF_MHR"/>
    <property type="match status" value="1"/>
</dbReference>
<dbReference type="RefSeq" id="XP_069226493.1">
    <property type="nucleotide sequence ID" value="XM_069376642.1"/>
</dbReference>
<reference evidence="5 6" key="1">
    <citation type="journal article" date="2020" name="Microbiol. Resour. Announc.">
        <title>Draft Genome Sequence of a Cladosporium Species Isolated from the Mesophotic Ascidian Didemnum maculosum.</title>
        <authorList>
            <person name="Gioti A."/>
            <person name="Siaperas R."/>
            <person name="Nikolaivits E."/>
            <person name="Le Goff G."/>
            <person name="Ouazzani J."/>
            <person name="Kotoulas G."/>
            <person name="Topakas E."/>
        </authorList>
    </citation>
    <scope>NUCLEOTIDE SEQUENCE [LARGE SCALE GENOMIC DNA]</scope>
    <source>
        <strain evidence="5 6">TM138-S3</strain>
    </source>
</reference>
<keyword evidence="6" id="KW-1185">Reference proteome</keyword>
<evidence type="ECO:0000256" key="1">
    <source>
        <dbReference type="ARBA" id="ARBA00022723"/>
    </source>
</evidence>
<dbReference type="GO" id="GO:0001080">
    <property type="term" value="P:nitrogen catabolite activation of transcription from RNA polymerase II promoter"/>
    <property type="evidence" value="ECO:0007669"/>
    <property type="project" value="TreeGrafter"/>
</dbReference>
<dbReference type="InterPro" id="IPR007219">
    <property type="entry name" value="XnlR_reg_dom"/>
</dbReference>
<dbReference type="InterPro" id="IPR001138">
    <property type="entry name" value="Zn2Cys6_DnaBD"/>
</dbReference>
<accession>A0AB34KHD9</accession>
<dbReference type="PANTHER" id="PTHR31668">
    <property type="entry name" value="GLUCOSE TRANSPORT TRANSCRIPTION REGULATOR RGT1-RELATED-RELATED"/>
    <property type="match status" value="1"/>
</dbReference>
<dbReference type="InterPro" id="IPR036864">
    <property type="entry name" value="Zn2-C6_fun-type_DNA-bd_sf"/>
</dbReference>
<feature type="compositionally biased region" description="Pro residues" evidence="3">
    <location>
        <begin position="17"/>
        <end position="34"/>
    </location>
</feature>
<evidence type="ECO:0000256" key="2">
    <source>
        <dbReference type="ARBA" id="ARBA00023242"/>
    </source>
</evidence>
<dbReference type="PANTHER" id="PTHR31668:SF4">
    <property type="entry name" value="TRANSCRIPTIONAL ACTIVATOR PROTEIN DAL81"/>
    <property type="match status" value="1"/>
</dbReference>
<feature type="compositionally biased region" description="Polar residues" evidence="3">
    <location>
        <begin position="100"/>
        <end position="111"/>
    </location>
</feature>
<dbReference type="GO" id="GO:0008270">
    <property type="term" value="F:zinc ion binding"/>
    <property type="evidence" value="ECO:0007669"/>
    <property type="project" value="InterPro"/>
</dbReference>
<comment type="caution">
    <text evidence="5">The sequence shown here is derived from an EMBL/GenBank/DDBJ whole genome shotgun (WGS) entry which is preliminary data.</text>
</comment>
<dbReference type="GO" id="GO:0005634">
    <property type="term" value="C:nucleus"/>
    <property type="evidence" value="ECO:0007669"/>
    <property type="project" value="TreeGrafter"/>
</dbReference>
<dbReference type="PROSITE" id="PS50048">
    <property type="entry name" value="ZN2_CY6_FUNGAL_2"/>
    <property type="match status" value="1"/>
</dbReference>
<gene>
    <name evidence="5" type="ORF">WHR41_08038</name>
</gene>
<dbReference type="SUPFAM" id="SSF57701">
    <property type="entry name" value="Zn2/Cys6 DNA-binding domain"/>
    <property type="match status" value="1"/>
</dbReference>
<keyword evidence="2" id="KW-0539">Nucleus</keyword>
<dbReference type="CDD" id="cd00067">
    <property type="entry name" value="GAL4"/>
    <property type="match status" value="1"/>
</dbReference>
<protein>
    <recommendedName>
        <fullName evidence="4">Zn(2)-C6 fungal-type domain-containing protein</fullName>
    </recommendedName>
</protein>
<name>A0AB34KHD9_9PEZI</name>
<feature type="region of interest" description="Disordered" evidence="3">
    <location>
        <begin position="1"/>
        <end position="51"/>
    </location>
</feature>
<dbReference type="GO" id="GO:0006351">
    <property type="term" value="P:DNA-templated transcription"/>
    <property type="evidence" value="ECO:0007669"/>
    <property type="project" value="InterPro"/>
</dbReference>
<feature type="region of interest" description="Disordered" evidence="3">
    <location>
        <begin position="91"/>
        <end position="123"/>
    </location>
</feature>
<proteinExistence type="predicted"/>
<dbReference type="GeneID" id="96009480"/>
<keyword evidence="1" id="KW-0479">Metal-binding</keyword>
<dbReference type="AlphaFoldDB" id="A0AB34KHD9"/>
<organism evidence="5 6">
    <name type="scientific">Cladosporium halotolerans</name>
    <dbReference type="NCBI Taxonomy" id="1052096"/>
    <lineage>
        <taxon>Eukaryota</taxon>
        <taxon>Fungi</taxon>
        <taxon>Dikarya</taxon>
        <taxon>Ascomycota</taxon>
        <taxon>Pezizomycotina</taxon>
        <taxon>Dothideomycetes</taxon>
        <taxon>Dothideomycetidae</taxon>
        <taxon>Cladosporiales</taxon>
        <taxon>Cladosporiaceae</taxon>
        <taxon>Cladosporium</taxon>
    </lineage>
</organism>
<dbReference type="Pfam" id="PF04082">
    <property type="entry name" value="Fungal_trans"/>
    <property type="match status" value="1"/>
</dbReference>
<feature type="domain" description="Zn(2)-C6 fungal-type" evidence="4">
    <location>
        <begin position="57"/>
        <end position="88"/>
    </location>
</feature>
<evidence type="ECO:0000256" key="3">
    <source>
        <dbReference type="SAM" id="MobiDB-lite"/>
    </source>
</evidence>
<dbReference type="SMART" id="SM00906">
    <property type="entry name" value="Fungal_trans"/>
    <property type="match status" value="1"/>
</dbReference>
<dbReference type="Proteomes" id="UP000803884">
    <property type="component" value="Unassembled WGS sequence"/>
</dbReference>
<dbReference type="GO" id="GO:0003677">
    <property type="term" value="F:DNA binding"/>
    <property type="evidence" value="ECO:0007669"/>
    <property type="project" value="InterPro"/>
</dbReference>
<evidence type="ECO:0000313" key="6">
    <source>
        <dbReference type="Proteomes" id="UP000803884"/>
    </source>
</evidence>
<evidence type="ECO:0000313" key="5">
    <source>
        <dbReference type="EMBL" id="KAL1583386.1"/>
    </source>
</evidence>
<sequence length="776" mass="86845">MHSFGSAPMQHQHIPPYHIPPTLPNAPTPIPVPPAQHARPQPDTDRARAYKSRNKRPCDFCRYKKAACHLDNQPPCELCSRYNKECTFVESPAKRRRPNDTSPETQRQKQNGGHDAKPQDNHPFANGPIVADGLDMQPELMGWEGNMPPPYPMPQMSIPPPVDFAAYDPALYREPSMQFEPFNHMSNSTTDPALENMPAPIPKAQSSFDTTPSQQSVTLPLHLQLPFESTTGEASLDHQASSNAQMVGLSGESDPYLLSRYHFDRHNEASFQRIRVRQMCGLDNAQGDLPTYFAIQHNAMTSKAQPPERWEVLEQYRREVEDMVGNDVGKRLIVLFYKFVQPYFPVLSRSHWQLDENGICEPSSVPTCILAAIYGHALPFCAWDERLCVDVYTPPSADALFRLAWLACQPELHTPSLAVLQTMLLLVQRRPTNKHVSDTPFKWIMMTSAVAIAQTLGINRDPSKWPLPIWEVQLRRRLAWATFVQDKWLALNSGRSSHISPDDWDVSPLTDYDFEEADRALVSDNLSGTAHFLHLCSLTLIVSEILSDLFSLRATRQLQHSLEATIDVAKPLRIRLTEWHAHLPPGLKLPLSPSLPASPENSARPLKPPLHSALHQLDGNGSLHLAFITAKIELFRAMLRPRVEDANGATAVQALRAGALAVGREVLEFVDGLSARELEAFWASYSRTNFTLASSFLLHLFVSAPTTLSSPDKFQHARECLDLLENWRAALRVKSRSCDLLNLALLKLDGVFVRGLGELVVLGEGARGVWAERGGS</sequence>